<protein>
    <submittedName>
        <fullName evidence="4">Hpt domain-containing protein</fullName>
    </submittedName>
</protein>
<dbReference type="GO" id="GO:0000160">
    <property type="term" value="P:phosphorelay signal transduction system"/>
    <property type="evidence" value="ECO:0007669"/>
    <property type="project" value="UniProtKB-KW"/>
</dbReference>
<evidence type="ECO:0000256" key="2">
    <source>
        <dbReference type="PROSITE-ProRule" id="PRU00110"/>
    </source>
</evidence>
<proteinExistence type="predicted"/>
<organism evidence="4 5">
    <name type="scientific">Alteromonas pelagimontana</name>
    <dbReference type="NCBI Taxonomy" id="1858656"/>
    <lineage>
        <taxon>Bacteria</taxon>
        <taxon>Pseudomonadati</taxon>
        <taxon>Pseudomonadota</taxon>
        <taxon>Gammaproteobacteria</taxon>
        <taxon>Alteromonadales</taxon>
        <taxon>Alteromonadaceae</taxon>
        <taxon>Alteromonas/Salinimonas group</taxon>
        <taxon>Alteromonas</taxon>
    </lineage>
</organism>
<keyword evidence="1" id="KW-0902">Two-component regulatory system</keyword>
<dbReference type="Pfam" id="PF01627">
    <property type="entry name" value="Hpt"/>
    <property type="match status" value="1"/>
</dbReference>
<evidence type="ECO:0000256" key="1">
    <source>
        <dbReference type="ARBA" id="ARBA00023012"/>
    </source>
</evidence>
<feature type="domain" description="HPt" evidence="3">
    <location>
        <begin position="20"/>
        <end position="117"/>
    </location>
</feature>
<reference evidence="4 5" key="2">
    <citation type="submission" date="2020-04" db="EMBL/GenBank/DDBJ databases">
        <title>Complete genome sequence of Alteromonas pelagimontana 5.12T.</title>
        <authorList>
            <person name="Sinha R.K."/>
            <person name="Krishnan K.P."/>
            <person name="Kurian J.P."/>
        </authorList>
    </citation>
    <scope>NUCLEOTIDE SEQUENCE [LARGE SCALE GENOMIC DNA]</scope>
    <source>
        <strain evidence="4 5">5.12</strain>
    </source>
</reference>
<dbReference type="EMBL" id="CP052766">
    <property type="protein sequence ID" value="QJR79922.1"/>
    <property type="molecule type" value="Genomic_DNA"/>
</dbReference>
<dbReference type="SUPFAM" id="SSF47226">
    <property type="entry name" value="Histidine-containing phosphotransfer domain, HPT domain"/>
    <property type="match status" value="1"/>
</dbReference>
<evidence type="ECO:0000313" key="5">
    <source>
        <dbReference type="Proteomes" id="UP000219285"/>
    </source>
</evidence>
<gene>
    <name evidence="4" type="ORF">CA267_003540</name>
</gene>
<keyword evidence="5" id="KW-1185">Reference proteome</keyword>
<dbReference type="SMART" id="SM00073">
    <property type="entry name" value="HPT"/>
    <property type="match status" value="1"/>
</dbReference>
<evidence type="ECO:0000313" key="4">
    <source>
        <dbReference type="EMBL" id="QJR79922.1"/>
    </source>
</evidence>
<dbReference type="OrthoDB" id="6386737at2"/>
<dbReference type="PROSITE" id="PS50894">
    <property type="entry name" value="HPT"/>
    <property type="match status" value="1"/>
</dbReference>
<dbReference type="Proteomes" id="UP000219285">
    <property type="component" value="Chromosome"/>
</dbReference>
<keyword evidence="2" id="KW-0597">Phosphoprotein</keyword>
<sequence>MQAPETLVDLDFGLSQLGGNKSLLLTLLQKFAREYEQTPAKLEACFTQQDWQQARRYIHTLKGVSGNMGCTSLHNCCLELENALENNSVSAPYNNFLAVLQQTFTVINKLSADIPAAAPPPEKVAFDPDARIALMEALKRGQFVSQQQLTDWLAASINDSDKRQAVKDAVNEFDYQTAIALLQE</sequence>
<dbReference type="GO" id="GO:0004672">
    <property type="term" value="F:protein kinase activity"/>
    <property type="evidence" value="ECO:0007669"/>
    <property type="project" value="UniProtKB-ARBA"/>
</dbReference>
<evidence type="ECO:0000259" key="3">
    <source>
        <dbReference type="PROSITE" id="PS50894"/>
    </source>
</evidence>
<accession>A0A6M4M9U7</accession>
<dbReference type="InterPro" id="IPR008207">
    <property type="entry name" value="Sig_transdc_His_kin_Hpt_dom"/>
</dbReference>
<dbReference type="AlphaFoldDB" id="A0A6M4M9U7"/>
<dbReference type="InterPro" id="IPR036641">
    <property type="entry name" value="HPT_dom_sf"/>
</dbReference>
<dbReference type="RefSeq" id="WP_075608762.1">
    <property type="nucleotide sequence ID" value="NZ_CP052766.1"/>
</dbReference>
<dbReference type="Gene3D" id="1.20.120.160">
    <property type="entry name" value="HPT domain"/>
    <property type="match status" value="1"/>
</dbReference>
<feature type="modified residue" description="Phosphohistidine" evidence="2">
    <location>
        <position position="59"/>
    </location>
</feature>
<reference evidence="5" key="1">
    <citation type="submission" date="2014-12" db="EMBL/GenBank/DDBJ databases">
        <title>Complete genome sequence of a multi-drug resistant Klebsiella pneumoniae.</title>
        <authorList>
            <person name="Hua X."/>
            <person name="Chen Q."/>
            <person name="Li X."/>
            <person name="Feng Y."/>
            <person name="Ruan Z."/>
            <person name="Yu Y."/>
        </authorList>
    </citation>
    <scope>NUCLEOTIDE SEQUENCE [LARGE SCALE GENOMIC DNA]</scope>
    <source>
        <strain evidence="5">5.12</strain>
    </source>
</reference>
<dbReference type="KEGG" id="apel:CA267_003540"/>
<name>A0A6M4M9U7_9ALTE</name>